<name>A0ABP1PNK2_9HEXA</name>
<dbReference type="InterPro" id="IPR029064">
    <property type="entry name" value="Ribosomal_eL30-like_sf"/>
</dbReference>
<evidence type="ECO:0000256" key="2">
    <source>
        <dbReference type="ARBA" id="ARBA00022980"/>
    </source>
</evidence>
<gene>
    <name evidence="7" type="ORF">ODALV1_LOCUS1057</name>
</gene>
<evidence type="ECO:0000259" key="6">
    <source>
        <dbReference type="Pfam" id="PF01248"/>
    </source>
</evidence>
<feature type="region of interest" description="Disordered" evidence="5">
    <location>
        <begin position="1"/>
        <end position="21"/>
    </location>
</feature>
<dbReference type="PANTHER" id="PTHR11843">
    <property type="entry name" value="40S RIBOSOMAL PROTEIN S12"/>
    <property type="match status" value="1"/>
</dbReference>
<comment type="caution">
    <text evidence="7">The sequence shown here is derived from an EMBL/GenBank/DDBJ whole genome shotgun (WGS) entry which is preliminary data.</text>
</comment>
<dbReference type="InterPro" id="IPR004038">
    <property type="entry name" value="Ribosomal_eL8/eL30/eS12/Gad45"/>
</dbReference>
<keyword evidence="2 4" id="KW-0689">Ribosomal protein</keyword>
<dbReference type="Pfam" id="PF01248">
    <property type="entry name" value="Ribosomal_L7Ae"/>
    <property type="match status" value="1"/>
</dbReference>
<dbReference type="Proteomes" id="UP001642540">
    <property type="component" value="Unassembled WGS sequence"/>
</dbReference>
<dbReference type="PRINTS" id="PR00972">
    <property type="entry name" value="RIBSOMALS12E"/>
</dbReference>
<sequence length="145" mass="15606">MSDVEGDDLPTTSGGGGGGDGEVDVNVALQEVLKTSLISDGLSRGLHEAVKALDKRQALMCVLADDCDEAMYKKLVIALCTEHNIPLLRVDNNKKLGEWAGLCKIDKEGKARKVVRCSCVVVKDYGGDSPAKDQVLEYIKTQEVK</sequence>
<dbReference type="Gene3D" id="3.30.1330.30">
    <property type="match status" value="1"/>
</dbReference>
<protein>
    <recommendedName>
        <fullName evidence="4">40S ribosomal protein S12</fullName>
    </recommendedName>
</protein>
<dbReference type="EMBL" id="CAXLJM020000004">
    <property type="protein sequence ID" value="CAL8070064.1"/>
    <property type="molecule type" value="Genomic_DNA"/>
</dbReference>
<proteinExistence type="inferred from homology"/>
<evidence type="ECO:0000256" key="1">
    <source>
        <dbReference type="ARBA" id="ARBA00005824"/>
    </source>
</evidence>
<evidence type="ECO:0000256" key="5">
    <source>
        <dbReference type="SAM" id="MobiDB-lite"/>
    </source>
</evidence>
<dbReference type="SUPFAM" id="SSF55315">
    <property type="entry name" value="L30e-like"/>
    <property type="match status" value="1"/>
</dbReference>
<keyword evidence="8" id="KW-1185">Reference proteome</keyword>
<dbReference type="InterPro" id="IPR047860">
    <property type="entry name" value="Ribosomal_eS12_CS"/>
</dbReference>
<reference evidence="7 8" key="1">
    <citation type="submission" date="2024-08" db="EMBL/GenBank/DDBJ databases">
        <authorList>
            <person name="Cucini C."/>
            <person name="Frati F."/>
        </authorList>
    </citation>
    <scope>NUCLEOTIDE SEQUENCE [LARGE SCALE GENOMIC DNA]</scope>
</reference>
<evidence type="ECO:0000313" key="7">
    <source>
        <dbReference type="EMBL" id="CAL8070064.1"/>
    </source>
</evidence>
<comment type="similarity">
    <text evidence="1 4">Belongs to the eukaryotic ribosomal protein eS12 family.</text>
</comment>
<accession>A0ABP1PNK2</accession>
<dbReference type="PROSITE" id="PS01189">
    <property type="entry name" value="RIBOSOMAL_S12E"/>
    <property type="match status" value="1"/>
</dbReference>
<evidence type="ECO:0000256" key="3">
    <source>
        <dbReference type="ARBA" id="ARBA00023274"/>
    </source>
</evidence>
<keyword evidence="3 4" id="KW-0687">Ribonucleoprotein</keyword>
<evidence type="ECO:0000313" key="8">
    <source>
        <dbReference type="Proteomes" id="UP001642540"/>
    </source>
</evidence>
<organism evidence="7 8">
    <name type="scientific">Orchesella dallaii</name>
    <dbReference type="NCBI Taxonomy" id="48710"/>
    <lineage>
        <taxon>Eukaryota</taxon>
        <taxon>Metazoa</taxon>
        <taxon>Ecdysozoa</taxon>
        <taxon>Arthropoda</taxon>
        <taxon>Hexapoda</taxon>
        <taxon>Collembola</taxon>
        <taxon>Entomobryomorpha</taxon>
        <taxon>Entomobryoidea</taxon>
        <taxon>Orchesellidae</taxon>
        <taxon>Orchesellinae</taxon>
        <taxon>Orchesella</taxon>
    </lineage>
</organism>
<evidence type="ECO:0000256" key="4">
    <source>
        <dbReference type="RuleBase" id="RU000670"/>
    </source>
</evidence>
<dbReference type="InterPro" id="IPR000530">
    <property type="entry name" value="Ribosomal_eS12"/>
</dbReference>
<feature type="domain" description="Ribosomal protein eL8/eL30/eS12/Gadd45" evidence="6">
    <location>
        <begin position="28"/>
        <end position="121"/>
    </location>
</feature>